<keyword evidence="5" id="KW-0479">Metal-binding</keyword>
<dbReference type="Gene3D" id="3.90.1150.10">
    <property type="entry name" value="Aspartate Aminotransferase, domain 1"/>
    <property type="match status" value="1"/>
</dbReference>
<dbReference type="EC" id="1.1.1.23" evidence="10"/>
<evidence type="ECO:0000256" key="7">
    <source>
        <dbReference type="ARBA" id="ARBA00022898"/>
    </source>
</evidence>
<organism evidence="10">
    <name type="scientific">mine drainage metagenome</name>
    <dbReference type="NCBI Taxonomy" id="410659"/>
    <lineage>
        <taxon>unclassified sequences</taxon>
        <taxon>metagenomes</taxon>
        <taxon>ecological metagenomes</taxon>
    </lineage>
</organism>
<evidence type="ECO:0000256" key="1">
    <source>
        <dbReference type="ARBA" id="ARBA00001933"/>
    </source>
</evidence>
<evidence type="ECO:0000256" key="2">
    <source>
        <dbReference type="ARBA" id="ARBA00001947"/>
    </source>
</evidence>
<accession>E6PX81</accession>
<dbReference type="InterPro" id="IPR015424">
    <property type="entry name" value="PyrdxlP-dep_Trfase"/>
</dbReference>
<dbReference type="GO" id="GO:0030170">
    <property type="term" value="F:pyridoxal phosphate binding"/>
    <property type="evidence" value="ECO:0007669"/>
    <property type="project" value="InterPro"/>
</dbReference>
<dbReference type="InterPro" id="IPR015421">
    <property type="entry name" value="PyrdxlP-dep_Trfase_major"/>
</dbReference>
<dbReference type="PRINTS" id="PR00083">
    <property type="entry name" value="HOLDHDRGNASE"/>
</dbReference>
<reference evidence="10" key="1">
    <citation type="submission" date="2009-10" db="EMBL/GenBank/DDBJ databases">
        <title>Diversity of trophic interactions inside an arsenic-rich microbial ecosystem.</title>
        <authorList>
            <person name="Bertin P.N."/>
            <person name="Heinrich-Salmeron A."/>
            <person name="Pelletier E."/>
            <person name="Goulhen-Chollet F."/>
            <person name="Arsene-Ploetze F."/>
            <person name="Gallien S."/>
            <person name="Calteau A."/>
            <person name="Vallenet D."/>
            <person name="Casiot C."/>
            <person name="Chane-Woon-Ming B."/>
            <person name="Giloteaux L."/>
            <person name="Barakat M."/>
            <person name="Bonnefoy V."/>
            <person name="Bruneel O."/>
            <person name="Chandler M."/>
            <person name="Cleiss J."/>
            <person name="Duran R."/>
            <person name="Elbaz-Poulichet F."/>
            <person name="Fonknechten N."/>
            <person name="Lauga B."/>
            <person name="Mornico D."/>
            <person name="Ortet P."/>
            <person name="Schaeffer C."/>
            <person name="Siguier P."/>
            <person name="Alexander Thil Smith A."/>
            <person name="Van Dorsselaer A."/>
            <person name="Weissenbach J."/>
            <person name="Medigue C."/>
            <person name="Le Paslier D."/>
        </authorList>
    </citation>
    <scope>NUCLEOTIDE SEQUENCE</scope>
</reference>
<evidence type="ECO:0000313" key="10">
    <source>
        <dbReference type="EMBL" id="CBH99540.1"/>
    </source>
</evidence>
<dbReference type="PANTHER" id="PTHR21256:SF2">
    <property type="entry name" value="HISTIDINE BIOSYNTHESIS TRIFUNCTIONAL PROTEIN"/>
    <property type="match status" value="1"/>
</dbReference>
<keyword evidence="7" id="KW-0663">Pyridoxal phosphate</keyword>
<dbReference type="HAMAP" id="MF_01023">
    <property type="entry name" value="HisC_aminotrans_2"/>
    <property type="match status" value="1"/>
</dbReference>
<keyword evidence="4" id="KW-0808">Transferase</keyword>
<dbReference type="FunFam" id="3.40.50.1980:FF:000001">
    <property type="entry name" value="Histidinol dehydrogenase"/>
    <property type="match status" value="1"/>
</dbReference>
<dbReference type="GO" id="GO:0046872">
    <property type="term" value="F:metal ion binding"/>
    <property type="evidence" value="ECO:0007669"/>
    <property type="project" value="UniProtKB-KW"/>
</dbReference>
<comment type="cofactor">
    <cofactor evidence="1">
        <name>pyridoxal 5'-phosphate</name>
        <dbReference type="ChEBI" id="CHEBI:597326"/>
    </cofactor>
</comment>
<dbReference type="Gene3D" id="3.40.640.10">
    <property type="entry name" value="Type I PLP-dependent aspartate aminotransferase-like (Major domain)"/>
    <property type="match status" value="1"/>
</dbReference>
<gene>
    <name evidence="10" type="ORF">CARN3_0471</name>
</gene>
<comment type="cofactor">
    <cofactor evidence="2">
        <name>Zn(2+)</name>
        <dbReference type="ChEBI" id="CHEBI:29105"/>
    </cofactor>
</comment>
<dbReference type="GO" id="GO:0000105">
    <property type="term" value="P:L-histidine biosynthetic process"/>
    <property type="evidence" value="ECO:0007669"/>
    <property type="project" value="InterPro"/>
</dbReference>
<dbReference type="SUPFAM" id="SSF53383">
    <property type="entry name" value="PLP-dependent transferases"/>
    <property type="match status" value="1"/>
</dbReference>
<dbReference type="Pfam" id="PF00155">
    <property type="entry name" value="Aminotran_1_2"/>
    <property type="match status" value="1"/>
</dbReference>
<keyword evidence="8 10" id="KW-0560">Oxidoreductase</keyword>
<dbReference type="PANTHER" id="PTHR21256">
    <property type="entry name" value="HISTIDINOL DEHYDROGENASE HDH"/>
    <property type="match status" value="1"/>
</dbReference>
<evidence type="ECO:0000259" key="9">
    <source>
        <dbReference type="Pfam" id="PF00155"/>
    </source>
</evidence>
<evidence type="ECO:0000256" key="5">
    <source>
        <dbReference type="ARBA" id="ARBA00022723"/>
    </source>
</evidence>
<dbReference type="InterPro" id="IPR016161">
    <property type="entry name" value="Ald_DH/histidinol_DH"/>
</dbReference>
<keyword evidence="3" id="KW-0032">Aminotransferase</keyword>
<evidence type="ECO:0000256" key="3">
    <source>
        <dbReference type="ARBA" id="ARBA00022576"/>
    </source>
</evidence>
<name>E6PX81_9ZZZZ</name>
<feature type="domain" description="Aminotransferase class I/classII large" evidence="9">
    <location>
        <begin position="458"/>
        <end position="778"/>
    </location>
</feature>
<dbReference type="CDD" id="cd00609">
    <property type="entry name" value="AAT_like"/>
    <property type="match status" value="1"/>
</dbReference>
<dbReference type="EMBL" id="CABN01000026">
    <property type="protein sequence ID" value="CBH99540.1"/>
    <property type="molecule type" value="Genomic_DNA"/>
</dbReference>
<dbReference type="InterPro" id="IPR012131">
    <property type="entry name" value="Hstdl_DH"/>
</dbReference>
<keyword evidence="6" id="KW-0862">Zinc</keyword>
<dbReference type="PROSITE" id="PS00599">
    <property type="entry name" value="AA_TRANSFER_CLASS_2"/>
    <property type="match status" value="1"/>
</dbReference>
<dbReference type="GO" id="GO:0004400">
    <property type="term" value="F:histidinol-phosphate transaminase activity"/>
    <property type="evidence" value="ECO:0007669"/>
    <property type="project" value="InterPro"/>
</dbReference>
<dbReference type="InterPro" id="IPR001917">
    <property type="entry name" value="Aminotrans_II_pyridoxalP_BS"/>
</dbReference>
<evidence type="ECO:0000256" key="8">
    <source>
        <dbReference type="ARBA" id="ARBA00023002"/>
    </source>
</evidence>
<dbReference type="GO" id="GO:0005737">
    <property type="term" value="C:cytoplasm"/>
    <property type="evidence" value="ECO:0007669"/>
    <property type="project" value="TreeGrafter"/>
</dbReference>
<dbReference type="InterPro" id="IPR015422">
    <property type="entry name" value="PyrdxlP-dep_Trfase_small"/>
</dbReference>
<dbReference type="CDD" id="cd06572">
    <property type="entry name" value="Histidinol_dh"/>
    <property type="match status" value="1"/>
</dbReference>
<dbReference type="GO" id="GO:0004399">
    <property type="term" value="F:histidinol dehydrogenase activity"/>
    <property type="evidence" value="ECO:0007669"/>
    <property type="project" value="UniProtKB-EC"/>
</dbReference>
<dbReference type="Gene3D" id="3.40.50.1980">
    <property type="entry name" value="Nitrogenase molybdenum iron protein domain"/>
    <property type="match status" value="2"/>
</dbReference>
<evidence type="ECO:0000256" key="6">
    <source>
        <dbReference type="ARBA" id="ARBA00022833"/>
    </source>
</evidence>
<dbReference type="InterPro" id="IPR005861">
    <property type="entry name" value="HisP_aminotrans"/>
</dbReference>
<proteinExistence type="inferred from homology"/>
<dbReference type="InterPro" id="IPR004839">
    <property type="entry name" value="Aminotransferase_I/II_large"/>
</dbReference>
<dbReference type="PROSITE" id="PS00611">
    <property type="entry name" value="HISOL_DEHYDROGENASE"/>
    <property type="match status" value="1"/>
</dbReference>
<comment type="caution">
    <text evidence="10">The sequence shown here is derived from an EMBL/GenBank/DDBJ whole genome shotgun (WGS) entry which is preliminary data.</text>
</comment>
<sequence length="796" mass="84647">MRLFFLQQPAAQSAIAALEARGASALDAVAPRVQSILDEVREGRDAALRRYAVELDHLSEEAVLRVPAEETAAAWQSLNPALQQALSTAAAQIRNFAERQMPQAFNTSPVPSLVTGQRVRPLDAVGCYVPGGRHPLPSTMLMTVIPAQVAGVSRIAVVSPRPAPETLATAHLLGVSEFYRIGGAQAIAALAWGTESIAPVRRIVGPGNLYVTAAKRAIAQQSRCSIDMLAGPTEIVVLSDSGDAESIAADLVAQAEHDPAALAIFVTTKTSLAENVRVEAMRQAANNLVAEQALAANGYVFVAQSQAEARDMVNRLAPEHLTVDAAEDLEWVCNAGSVFVGKYSPQPMGDYISGPNHTLPTGGLAAQRGGLSVFDFLKLITVQEYSPEALAQLGPQAVLLAEAEGLSGHAAAITARIAACSAALPAETDFVSSARSPAPRARVLLMPEYHPPLGNRDALRLDFNENTVACSPRVAAALAALTPADLTRYPERGPVEALAAERLGLDPRQVVLTNGVDEAIHLLCQAYLDAGDELLLPTPTYTMYEIYAASTEASVVRVQADADFRFPFERLLAAITSRTRLIAIANPNSPTGSVATRDQLLVIAAAAPQAILLVDEAYFHFHGETLIDAIAAVPNLVVARTFSKAYGLAGLRLGLLASSEANLRWVRRVLSPYSVNTAALVALRAALADNEYLDQYVAEVLAARAEFVTQLNRLGLRHWRSQANFVLVEIGKEHNRFCAQMKAAGVLVRDRSADPGSDGLVRITIGTRAQMRAAVAALEAALIALNISPQCTFGEQ</sequence>
<dbReference type="NCBIfam" id="TIGR00069">
    <property type="entry name" value="hisD"/>
    <property type="match status" value="1"/>
</dbReference>
<evidence type="ECO:0000256" key="4">
    <source>
        <dbReference type="ARBA" id="ARBA00022679"/>
    </source>
</evidence>
<dbReference type="Gene3D" id="1.20.5.1300">
    <property type="match status" value="1"/>
</dbReference>
<dbReference type="GO" id="GO:0051287">
    <property type="term" value="F:NAD binding"/>
    <property type="evidence" value="ECO:0007669"/>
    <property type="project" value="InterPro"/>
</dbReference>
<protein>
    <submittedName>
        <fullName evidence="10">Histidinol dehydrogenase (Modular protein)</fullName>
        <ecNumber evidence="10">1.1.1.23</ecNumber>
    </submittedName>
</protein>
<dbReference type="InterPro" id="IPR001692">
    <property type="entry name" value="Histidinol_DH_CS"/>
</dbReference>
<dbReference type="Pfam" id="PF00815">
    <property type="entry name" value="Histidinol_dh"/>
    <property type="match status" value="1"/>
</dbReference>
<dbReference type="AlphaFoldDB" id="E6PX81"/>
<dbReference type="SUPFAM" id="SSF53720">
    <property type="entry name" value="ALDH-like"/>
    <property type="match status" value="1"/>
</dbReference>